<dbReference type="AlphaFoldDB" id="A0A3A8AAQ9"/>
<keyword evidence="1" id="KW-1133">Transmembrane helix</keyword>
<dbReference type="EMBL" id="QFWV02000004">
    <property type="protein sequence ID" value="RKF07387.1"/>
    <property type="molecule type" value="Genomic_DNA"/>
</dbReference>
<reference evidence="2 3" key="1">
    <citation type="journal article" date="2018" name="Int. J. Syst. Bacteriol.">
        <title>Oceaniradius stylonemae gen. nov., sp. nov., isolated from a red alga, Stylonema cornu-cervi.</title>
        <authorList>
            <person name="Jeong S."/>
        </authorList>
    </citation>
    <scope>NUCLEOTIDE SEQUENCE [LARGE SCALE GENOMIC DNA]</scope>
    <source>
        <strain evidence="2 3">StC1</strain>
    </source>
</reference>
<gene>
    <name evidence="2" type="ORF">DEM25_006125</name>
</gene>
<name>A0A3A8AAQ9_9HYPH</name>
<dbReference type="OrthoDB" id="9911079at2"/>
<evidence type="ECO:0000313" key="3">
    <source>
        <dbReference type="Proteomes" id="UP000246132"/>
    </source>
</evidence>
<keyword evidence="1" id="KW-0472">Membrane</keyword>
<evidence type="ECO:0000256" key="1">
    <source>
        <dbReference type="SAM" id="Phobius"/>
    </source>
</evidence>
<evidence type="ECO:0000313" key="2">
    <source>
        <dbReference type="EMBL" id="RKF07387.1"/>
    </source>
</evidence>
<keyword evidence="3" id="KW-1185">Reference proteome</keyword>
<proteinExistence type="predicted"/>
<keyword evidence="1" id="KW-0812">Transmembrane</keyword>
<accession>A0A3A8AAQ9</accession>
<dbReference type="Proteomes" id="UP000246132">
    <property type="component" value="Unassembled WGS sequence"/>
</dbReference>
<protein>
    <submittedName>
        <fullName evidence="2">Uncharacterized protein</fullName>
    </submittedName>
</protein>
<comment type="caution">
    <text evidence="2">The sequence shown here is derived from an EMBL/GenBank/DDBJ whole genome shotgun (WGS) entry which is preliminary data.</text>
</comment>
<organism evidence="2 3">
    <name type="scientific">Oceaniradius stylonematis</name>
    <dbReference type="NCBI Taxonomy" id="2184161"/>
    <lineage>
        <taxon>Bacteria</taxon>
        <taxon>Pseudomonadati</taxon>
        <taxon>Pseudomonadota</taxon>
        <taxon>Alphaproteobacteria</taxon>
        <taxon>Hyphomicrobiales</taxon>
        <taxon>Ahrensiaceae</taxon>
        <taxon>Oceaniradius</taxon>
    </lineage>
</organism>
<feature type="transmembrane region" description="Helical" evidence="1">
    <location>
        <begin position="6"/>
        <end position="25"/>
    </location>
</feature>
<sequence>MNFNLIAQLTFAGALIGFLIGPNSLDEFIGIIPNNPVPMNIFGGALIGAALGVLGSLTKEIE</sequence>
<dbReference type="RefSeq" id="WP_109768920.1">
    <property type="nucleotide sequence ID" value="NZ_OZ252232.1"/>
</dbReference>
<feature type="transmembrane region" description="Helical" evidence="1">
    <location>
        <begin position="37"/>
        <end position="57"/>
    </location>
</feature>